<dbReference type="GO" id="GO:0003824">
    <property type="term" value="F:catalytic activity"/>
    <property type="evidence" value="ECO:0007669"/>
    <property type="project" value="InterPro"/>
</dbReference>
<evidence type="ECO:0000256" key="2">
    <source>
        <dbReference type="ARBA" id="ARBA00008000"/>
    </source>
</evidence>
<dbReference type="GO" id="GO:0022904">
    <property type="term" value="P:respiratory electron transport chain"/>
    <property type="evidence" value="ECO:0007669"/>
    <property type="project" value="TreeGrafter"/>
</dbReference>
<dbReference type="EMBL" id="BMGH01000001">
    <property type="protein sequence ID" value="GGC99312.1"/>
    <property type="molecule type" value="Genomic_DNA"/>
</dbReference>
<dbReference type="GO" id="GO:0071949">
    <property type="term" value="F:FAD binding"/>
    <property type="evidence" value="ECO:0007669"/>
    <property type="project" value="InterPro"/>
</dbReference>
<dbReference type="Proteomes" id="UP000613582">
    <property type="component" value="Unassembled WGS sequence"/>
</dbReference>
<sequence length="467" mass="49618">MVLDQLHIDALAAITGPRGVIGEADSAPYLTEWRGRWTGTAPIILAPASVEEVSKIAAWCHEHAIGITPQGGNTGLVGGQVPDGQILITMKRLRAVRDVSADNNTMTVEAGLTLAEAQAEAGKADRLFPLSIGSEGSCQIGGIISTNAGGVNVIRYGNMRDLVLGIEAVLPDGTVWNGLNRLRKNNTGYDLKHLFIGGEGTLGLVTAAVLKLYPRPAQSVTVFTALPSARAAVDLLSLMQGETGGMAASFELLSAATLDLTLKQFPGLPRPVETRAPFYTLMEFTSGSGTDLAGKIEAALAKAMEKDLVLDGTIAQNQTQAGELWQIRHNVSEAMKKDPAYCVKCDISVPVQDIPAFLEETGKAVEKTAPGARVIAFGHMGDGNIHYDILGPEAGEHDAFKARSQEMERLVHDTAIAHGGSISAEHGIGILKRAELAERKDPAEMRMMRAIKQALDPKNIMNPGKLL</sequence>
<organism evidence="6 7">
    <name type="scientific">Aquisalinus flavus</name>
    <dbReference type="NCBI Taxonomy" id="1526572"/>
    <lineage>
        <taxon>Bacteria</taxon>
        <taxon>Pseudomonadati</taxon>
        <taxon>Pseudomonadota</taxon>
        <taxon>Alphaproteobacteria</taxon>
        <taxon>Parvularculales</taxon>
        <taxon>Parvularculaceae</taxon>
        <taxon>Aquisalinus</taxon>
    </lineage>
</organism>
<feature type="domain" description="FAD-binding PCMH-type" evidence="5">
    <location>
        <begin position="37"/>
        <end position="215"/>
    </location>
</feature>
<evidence type="ECO:0000313" key="6">
    <source>
        <dbReference type="EMBL" id="GGC99312.1"/>
    </source>
</evidence>
<dbReference type="Gene3D" id="3.30.43.10">
    <property type="entry name" value="Uridine Diphospho-n-acetylenolpyruvylglucosamine Reductase, domain 2"/>
    <property type="match status" value="1"/>
</dbReference>
<evidence type="ECO:0000256" key="4">
    <source>
        <dbReference type="ARBA" id="ARBA00022827"/>
    </source>
</evidence>
<keyword evidence="7" id="KW-1185">Reference proteome</keyword>
<name>A0A8J2V4L9_9PROT</name>
<dbReference type="PROSITE" id="PS51387">
    <property type="entry name" value="FAD_PCMH"/>
    <property type="match status" value="1"/>
</dbReference>
<accession>A0A8J2V4L9</accession>
<dbReference type="InterPro" id="IPR016164">
    <property type="entry name" value="FAD-linked_Oxase-like_C"/>
</dbReference>
<dbReference type="Gene3D" id="1.10.45.10">
    <property type="entry name" value="Vanillyl-alcohol Oxidase, Chain A, domain 4"/>
    <property type="match status" value="1"/>
</dbReference>
<protein>
    <submittedName>
        <fullName evidence="6">D-2-hydroxyacid dehydrogenase</fullName>
    </submittedName>
</protein>
<dbReference type="InterPro" id="IPR006094">
    <property type="entry name" value="Oxid_FAD_bind_N"/>
</dbReference>
<gene>
    <name evidence="6" type="ORF">GCM10011342_05380</name>
</gene>
<comment type="cofactor">
    <cofactor evidence="1">
        <name>FAD</name>
        <dbReference type="ChEBI" id="CHEBI:57692"/>
    </cofactor>
</comment>
<comment type="similarity">
    <text evidence="2">Belongs to the FAD-binding oxidoreductase/transferase type 4 family.</text>
</comment>
<evidence type="ECO:0000256" key="3">
    <source>
        <dbReference type="ARBA" id="ARBA00022630"/>
    </source>
</evidence>
<dbReference type="RefSeq" id="WP_188159748.1">
    <property type="nucleotide sequence ID" value="NZ_BMGH01000001.1"/>
</dbReference>
<evidence type="ECO:0000259" key="5">
    <source>
        <dbReference type="PROSITE" id="PS51387"/>
    </source>
</evidence>
<dbReference type="InterPro" id="IPR016169">
    <property type="entry name" value="FAD-bd_PCMH_sub2"/>
</dbReference>
<reference evidence="6" key="1">
    <citation type="journal article" date="2014" name="Int. J. Syst. Evol. Microbiol.">
        <title>Complete genome sequence of Corynebacterium casei LMG S-19264T (=DSM 44701T), isolated from a smear-ripened cheese.</title>
        <authorList>
            <consortium name="US DOE Joint Genome Institute (JGI-PGF)"/>
            <person name="Walter F."/>
            <person name="Albersmeier A."/>
            <person name="Kalinowski J."/>
            <person name="Ruckert C."/>
        </authorList>
    </citation>
    <scope>NUCLEOTIDE SEQUENCE</scope>
    <source>
        <strain evidence="6">CGMCC 1.12921</strain>
    </source>
</reference>
<dbReference type="InterPro" id="IPR016171">
    <property type="entry name" value="Vanillyl_alc_oxidase_C-sub2"/>
</dbReference>
<dbReference type="Gene3D" id="3.30.70.2740">
    <property type="match status" value="1"/>
</dbReference>
<dbReference type="InterPro" id="IPR016167">
    <property type="entry name" value="FAD-bd_PCMH_sub1"/>
</dbReference>
<dbReference type="InterPro" id="IPR051264">
    <property type="entry name" value="FAD-oxidored/transferase_4"/>
</dbReference>
<reference evidence="6" key="2">
    <citation type="submission" date="2020-09" db="EMBL/GenBank/DDBJ databases">
        <authorList>
            <person name="Sun Q."/>
            <person name="Zhou Y."/>
        </authorList>
    </citation>
    <scope>NUCLEOTIDE SEQUENCE</scope>
    <source>
        <strain evidence="6">CGMCC 1.12921</strain>
    </source>
</reference>
<dbReference type="PANTHER" id="PTHR43716">
    <property type="entry name" value="D-2-HYDROXYGLUTARATE DEHYDROGENASE, MITOCHONDRIAL"/>
    <property type="match status" value="1"/>
</dbReference>
<dbReference type="SUPFAM" id="SSF56176">
    <property type="entry name" value="FAD-binding/transporter-associated domain-like"/>
    <property type="match status" value="1"/>
</dbReference>
<dbReference type="Pfam" id="PF01565">
    <property type="entry name" value="FAD_binding_4"/>
    <property type="match status" value="1"/>
</dbReference>
<dbReference type="AlphaFoldDB" id="A0A8J2V4L9"/>
<dbReference type="InterPro" id="IPR016166">
    <property type="entry name" value="FAD-bd_PCMH"/>
</dbReference>
<dbReference type="SUPFAM" id="SSF55103">
    <property type="entry name" value="FAD-linked oxidases, C-terminal domain"/>
    <property type="match status" value="1"/>
</dbReference>
<dbReference type="PANTHER" id="PTHR43716:SF2">
    <property type="entry name" value="BLL6224 PROTEIN"/>
    <property type="match status" value="1"/>
</dbReference>
<dbReference type="Pfam" id="PF02913">
    <property type="entry name" value="FAD-oxidase_C"/>
    <property type="match status" value="1"/>
</dbReference>
<dbReference type="InterPro" id="IPR004113">
    <property type="entry name" value="FAD-bd_oxidored_4_C"/>
</dbReference>
<dbReference type="FunFam" id="1.10.45.10:FF:000001">
    <property type="entry name" value="D-lactate dehydrogenase mitochondrial"/>
    <property type="match status" value="1"/>
</dbReference>
<proteinExistence type="inferred from homology"/>
<keyword evidence="3" id="KW-0285">Flavoprotein</keyword>
<dbReference type="Gene3D" id="3.30.70.2190">
    <property type="match status" value="1"/>
</dbReference>
<dbReference type="InterPro" id="IPR036318">
    <property type="entry name" value="FAD-bd_PCMH-like_sf"/>
</dbReference>
<evidence type="ECO:0000256" key="1">
    <source>
        <dbReference type="ARBA" id="ARBA00001974"/>
    </source>
</evidence>
<comment type="caution">
    <text evidence="6">The sequence shown here is derived from an EMBL/GenBank/DDBJ whole genome shotgun (WGS) entry which is preliminary data.</text>
</comment>
<dbReference type="Gene3D" id="3.30.465.10">
    <property type="match status" value="1"/>
</dbReference>
<keyword evidence="4" id="KW-0274">FAD</keyword>
<evidence type="ECO:0000313" key="7">
    <source>
        <dbReference type="Proteomes" id="UP000613582"/>
    </source>
</evidence>